<dbReference type="Proteomes" id="UP000076722">
    <property type="component" value="Unassembled WGS sequence"/>
</dbReference>
<organism evidence="2 3">
    <name type="scientific">Sistotremastrum niveocremeum HHB9708</name>
    <dbReference type="NCBI Taxonomy" id="1314777"/>
    <lineage>
        <taxon>Eukaryota</taxon>
        <taxon>Fungi</taxon>
        <taxon>Dikarya</taxon>
        <taxon>Basidiomycota</taxon>
        <taxon>Agaricomycotina</taxon>
        <taxon>Agaricomycetes</taxon>
        <taxon>Sistotremastrales</taxon>
        <taxon>Sistotremastraceae</taxon>
        <taxon>Sertulicium</taxon>
        <taxon>Sertulicium niveocremeum</taxon>
    </lineage>
</organism>
<dbReference type="PANTHER" id="PTHR43157:SF31">
    <property type="entry name" value="PHOSPHATIDYLINOSITOL-GLYCAN BIOSYNTHESIS CLASS F PROTEIN"/>
    <property type="match status" value="1"/>
</dbReference>
<dbReference type="STRING" id="1314777.A0A164NA00"/>
<dbReference type="PANTHER" id="PTHR43157">
    <property type="entry name" value="PHOSPHATIDYLINOSITOL-GLYCAN BIOSYNTHESIS CLASS F PROTEIN-RELATED"/>
    <property type="match status" value="1"/>
</dbReference>
<evidence type="ECO:0000313" key="3">
    <source>
        <dbReference type="Proteomes" id="UP000076722"/>
    </source>
</evidence>
<dbReference type="SUPFAM" id="SSF51735">
    <property type="entry name" value="NAD(P)-binding Rossmann-fold domains"/>
    <property type="match status" value="1"/>
</dbReference>
<dbReference type="Pfam" id="PF00106">
    <property type="entry name" value="adh_short"/>
    <property type="match status" value="1"/>
</dbReference>
<keyword evidence="1" id="KW-0560">Oxidoreductase</keyword>
<dbReference type="InterPro" id="IPR036291">
    <property type="entry name" value="NAD(P)-bd_dom_sf"/>
</dbReference>
<reference evidence="2 3" key="1">
    <citation type="journal article" date="2016" name="Mol. Biol. Evol.">
        <title>Comparative Genomics of Early-Diverging Mushroom-Forming Fungi Provides Insights into the Origins of Lignocellulose Decay Capabilities.</title>
        <authorList>
            <person name="Nagy L.G."/>
            <person name="Riley R."/>
            <person name="Tritt A."/>
            <person name="Adam C."/>
            <person name="Daum C."/>
            <person name="Floudas D."/>
            <person name="Sun H."/>
            <person name="Yadav J.S."/>
            <person name="Pangilinan J."/>
            <person name="Larsson K.H."/>
            <person name="Matsuura K."/>
            <person name="Barry K."/>
            <person name="Labutti K."/>
            <person name="Kuo R."/>
            <person name="Ohm R.A."/>
            <person name="Bhattacharya S.S."/>
            <person name="Shirouzu T."/>
            <person name="Yoshinaga Y."/>
            <person name="Martin F.M."/>
            <person name="Grigoriev I.V."/>
            <person name="Hibbett D.S."/>
        </authorList>
    </citation>
    <scope>NUCLEOTIDE SEQUENCE [LARGE SCALE GENOMIC DNA]</scope>
    <source>
        <strain evidence="2 3">HHB9708</strain>
    </source>
</reference>
<dbReference type="OrthoDB" id="191139at2759"/>
<evidence type="ECO:0000256" key="1">
    <source>
        <dbReference type="ARBA" id="ARBA00023002"/>
    </source>
</evidence>
<name>A0A164NA00_9AGAM</name>
<dbReference type="AlphaFoldDB" id="A0A164NA00"/>
<protein>
    <submittedName>
        <fullName evidence="2">NAD-binding protein</fullName>
    </submittedName>
</protein>
<dbReference type="InterPro" id="IPR002347">
    <property type="entry name" value="SDR_fam"/>
</dbReference>
<accession>A0A164NA00</accession>
<dbReference type="Gene3D" id="3.40.50.720">
    <property type="entry name" value="NAD(P)-binding Rossmann-like Domain"/>
    <property type="match status" value="1"/>
</dbReference>
<gene>
    <name evidence="2" type="ORF">SISNIDRAFT_460790</name>
</gene>
<evidence type="ECO:0000313" key="2">
    <source>
        <dbReference type="EMBL" id="KZS87497.1"/>
    </source>
</evidence>
<keyword evidence="3" id="KW-1185">Reference proteome</keyword>
<dbReference type="GO" id="GO:0016491">
    <property type="term" value="F:oxidoreductase activity"/>
    <property type="evidence" value="ECO:0007669"/>
    <property type="project" value="UniProtKB-KW"/>
</dbReference>
<proteinExistence type="predicted"/>
<dbReference type="EMBL" id="KV419448">
    <property type="protein sequence ID" value="KZS87497.1"/>
    <property type="molecule type" value="Genomic_DNA"/>
</dbReference>
<sequence>MYTILHLARQGAKVYMGARNESKATGAIKQLELEGIGSGRIEYHHLDLADPHEAKKSAEEFMKKEERLDILVNNAAMLGSEYQLTKDGLSLHMVTNYLSPYVFTETLLPLLKKTALSANTDVRIVTVASDGHRIPPLKDQVFNSKEALNNPFTNSYLGQMRLYGYTKLANILQTDALQDRLDAEQIPIICLSLHPGAIASGGAYDGVKKLPFTSFWNLMLKIFFQPSIVGGLTPAFAAAAPVVREKSEVYRKAYLVPFGKLGKKSDRASDKKVGEELMRTTELVLREIGIEFSI</sequence>